<keyword evidence="5" id="KW-0539">Nucleus</keyword>
<feature type="compositionally biased region" description="Low complexity" evidence="6">
    <location>
        <begin position="287"/>
        <end position="296"/>
    </location>
</feature>
<keyword evidence="3" id="KW-0805">Transcription regulation</keyword>
<feature type="compositionally biased region" description="Basic and acidic residues" evidence="6">
    <location>
        <begin position="623"/>
        <end position="632"/>
    </location>
</feature>
<evidence type="ECO:0000256" key="4">
    <source>
        <dbReference type="ARBA" id="ARBA00023163"/>
    </source>
</evidence>
<evidence type="ECO:0000256" key="6">
    <source>
        <dbReference type="SAM" id="MobiDB-lite"/>
    </source>
</evidence>
<evidence type="ECO:0000259" key="7">
    <source>
        <dbReference type="PROSITE" id="PS51879"/>
    </source>
</evidence>
<feature type="compositionally biased region" description="Polar residues" evidence="6">
    <location>
        <begin position="11"/>
        <end position="46"/>
    </location>
</feature>
<dbReference type="CDD" id="cd08045">
    <property type="entry name" value="HFD_TAF4"/>
    <property type="match status" value="1"/>
</dbReference>
<evidence type="ECO:0000313" key="9">
    <source>
        <dbReference type="Proteomes" id="UP001227230"/>
    </source>
</evidence>
<feature type="region of interest" description="Disordered" evidence="6">
    <location>
        <begin position="1"/>
        <end position="46"/>
    </location>
</feature>
<dbReference type="PANTHER" id="PTHR15138">
    <property type="entry name" value="TRANSCRIPTION INITIATION FACTOR TFIID SUBUNIT 4"/>
    <property type="match status" value="1"/>
</dbReference>
<dbReference type="Proteomes" id="UP001227230">
    <property type="component" value="Chromosome 3"/>
</dbReference>
<dbReference type="Pfam" id="PF12174">
    <property type="entry name" value="RST"/>
    <property type="match status" value="1"/>
</dbReference>
<evidence type="ECO:0000313" key="8">
    <source>
        <dbReference type="EMBL" id="WJZ83995.1"/>
    </source>
</evidence>
<feature type="compositionally biased region" description="Basic and acidic residues" evidence="6">
    <location>
        <begin position="1"/>
        <end position="10"/>
    </location>
</feature>
<name>A0ABY9BMP0_VITVI</name>
<dbReference type="PANTHER" id="PTHR15138:SF14">
    <property type="entry name" value="TRANSCRIPTION INITIATION FACTOR TFIID SUBUNIT 4"/>
    <property type="match status" value="1"/>
</dbReference>
<protein>
    <recommendedName>
        <fullName evidence="7">RST domain-containing protein</fullName>
    </recommendedName>
</protein>
<evidence type="ECO:0000256" key="3">
    <source>
        <dbReference type="ARBA" id="ARBA00023015"/>
    </source>
</evidence>
<proteinExistence type="inferred from homology"/>
<sequence>MEQMKHKADADSQQQQIHNSEELNQLQFQHKQPLNNQKQGQGEKNPLQFSQSTWIQNSEKNPGQSRELHKMQSSDSQCLYQKLWTSGHQQTNRNQGCMSEIKVPFAPLLDYIRPRLDDKKAAQIQMFFNKLKKNDISNASFLRYAKNIVGNQMMREALANIQFQIGQRPPSYSYQAPISAIQFQTDSSASTRESYAKDFTEVEHPSGLQRMQIHQTCPASLITVNKERKLPADPFRGLNKQQQVNIAQTSSLTTSREVGSQEHRSDAPEPVDKTAAPLQLSASLGSSSLGAVQAGQQDERTPETSQCKSSLEHPRAVLAADASIVPTSSATHSMTLKLDSTFLTSSAATSFGATANANRTLKRPLGQEKPIQAFLTPFPSSSKRIKVTATSPTPIIEELNDVTAISEINLREEEEHLFSGDKEECQASKPVPRVIEQEKRLTLQKSALQKKLAQIISKCGIGSMSNDVESCLSSSVEEIMQGLIRNMIRLSKQRVDFEKTRHHAIITSDVQNKILMMNLKVKDDLKLHKAEGGTEGDADIDKDVGFLKTSKANEMKRLTDSRVQRKAANVAARVAVGGDDLTLRWQVMAKKAQQKSDGAFGKSFVVQQSKDMKHMRSPTSGRRVGDSQELHAKGTKSRVGENQSARPQSKVVRSVSIKDLLATLEREPQMAKSALTQRLRERIHSDGTAN</sequence>
<dbReference type="InterPro" id="IPR022003">
    <property type="entry name" value="RST"/>
</dbReference>
<keyword evidence="9" id="KW-1185">Reference proteome</keyword>
<dbReference type="Gene3D" id="1.10.20.10">
    <property type="entry name" value="Histone, subunit A"/>
    <property type="match status" value="1"/>
</dbReference>
<comment type="similarity">
    <text evidence="2">Belongs to the TAF4 family.</text>
</comment>
<dbReference type="EMBL" id="CP126650">
    <property type="protein sequence ID" value="WJZ83995.1"/>
    <property type="molecule type" value="Genomic_DNA"/>
</dbReference>
<feature type="region of interest" description="Disordered" evidence="6">
    <location>
        <begin position="233"/>
        <end position="272"/>
    </location>
</feature>
<reference evidence="8 9" key="1">
    <citation type="journal article" date="2023" name="Hortic Res">
        <title>The complete reference genome for grapevine (Vitis vinifera L.) genetics and breeding.</title>
        <authorList>
            <person name="Shi X."/>
            <person name="Cao S."/>
            <person name="Wang X."/>
            <person name="Huang S."/>
            <person name="Wang Y."/>
            <person name="Liu Z."/>
            <person name="Liu W."/>
            <person name="Leng X."/>
            <person name="Peng Y."/>
            <person name="Wang N."/>
            <person name="Wang Y."/>
            <person name="Ma Z."/>
            <person name="Xu X."/>
            <person name="Zhang F."/>
            <person name="Xue H."/>
            <person name="Zhong H."/>
            <person name="Wang Y."/>
            <person name="Zhang K."/>
            <person name="Velt A."/>
            <person name="Avia K."/>
            <person name="Holtgrawe D."/>
            <person name="Grimplet J."/>
            <person name="Matus J.T."/>
            <person name="Ware D."/>
            <person name="Wu X."/>
            <person name="Wang H."/>
            <person name="Liu C."/>
            <person name="Fang Y."/>
            <person name="Rustenholz C."/>
            <person name="Cheng Z."/>
            <person name="Xiao H."/>
            <person name="Zhou Y."/>
        </authorList>
    </citation>
    <scope>NUCLEOTIDE SEQUENCE [LARGE SCALE GENOMIC DNA]</scope>
    <source>
        <strain evidence="9">cv. Pinot noir / PN40024</strain>
        <tissue evidence="8">Leaf</tissue>
    </source>
</reference>
<accession>A0ABY9BMP0</accession>
<feature type="region of interest" description="Disordered" evidence="6">
    <location>
        <begin position="287"/>
        <end position="311"/>
    </location>
</feature>
<dbReference type="Pfam" id="PF05236">
    <property type="entry name" value="TAF4"/>
    <property type="match status" value="1"/>
</dbReference>
<comment type="subcellular location">
    <subcellularLocation>
        <location evidence="1">Nucleus</location>
    </subcellularLocation>
</comment>
<feature type="region of interest" description="Disordered" evidence="6">
    <location>
        <begin position="608"/>
        <end position="652"/>
    </location>
</feature>
<evidence type="ECO:0000256" key="2">
    <source>
        <dbReference type="ARBA" id="ARBA00006178"/>
    </source>
</evidence>
<dbReference type="InterPro" id="IPR009072">
    <property type="entry name" value="Histone-fold"/>
</dbReference>
<dbReference type="InterPro" id="IPR045144">
    <property type="entry name" value="TAF4"/>
</dbReference>
<evidence type="ECO:0000256" key="1">
    <source>
        <dbReference type="ARBA" id="ARBA00004123"/>
    </source>
</evidence>
<feature type="compositionally biased region" description="Basic and acidic residues" evidence="6">
    <location>
        <begin position="259"/>
        <end position="272"/>
    </location>
</feature>
<dbReference type="PROSITE" id="PS51879">
    <property type="entry name" value="RST"/>
    <property type="match status" value="1"/>
</dbReference>
<gene>
    <name evidence="8" type="ORF">VitviT2T_003628</name>
</gene>
<dbReference type="InterPro" id="IPR007900">
    <property type="entry name" value="TAF4_C"/>
</dbReference>
<keyword evidence="4" id="KW-0804">Transcription</keyword>
<feature type="domain" description="RST" evidence="7">
    <location>
        <begin position="96"/>
        <end position="167"/>
    </location>
</feature>
<evidence type="ECO:0000256" key="5">
    <source>
        <dbReference type="ARBA" id="ARBA00023242"/>
    </source>
</evidence>
<organism evidence="8 9">
    <name type="scientific">Vitis vinifera</name>
    <name type="common">Grape</name>
    <dbReference type="NCBI Taxonomy" id="29760"/>
    <lineage>
        <taxon>Eukaryota</taxon>
        <taxon>Viridiplantae</taxon>
        <taxon>Streptophyta</taxon>
        <taxon>Embryophyta</taxon>
        <taxon>Tracheophyta</taxon>
        <taxon>Spermatophyta</taxon>
        <taxon>Magnoliopsida</taxon>
        <taxon>eudicotyledons</taxon>
        <taxon>Gunneridae</taxon>
        <taxon>Pentapetalae</taxon>
        <taxon>rosids</taxon>
        <taxon>Vitales</taxon>
        <taxon>Vitaceae</taxon>
        <taxon>Viteae</taxon>
        <taxon>Vitis</taxon>
    </lineage>
</organism>
<feature type="compositionally biased region" description="Polar residues" evidence="6">
    <location>
        <begin position="239"/>
        <end position="258"/>
    </location>
</feature>